<evidence type="ECO:0000313" key="3">
    <source>
        <dbReference type="Proteomes" id="UP000315283"/>
    </source>
</evidence>
<accession>A0A520N700</accession>
<reference evidence="2 3" key="1">
    <citation type="submission" date="2019-02" db="EMBL/GenBank/DDBJ databases">
        <title>Prokaryotic population dynamics and viral predation in marine succession experiment using metagenomics: the confinement effect.</title>
        <authorList>
            <person name="Haro-Moreno J.M."/>
            <person name="Rodriguez-Valera F."/>
            <person name="Lopez-Perez M."/>
        </authorList>
    </citation>
    <scope>NUCLEOTIDE SEQUENCE [LARGE SCALE GENOMIC DNA]</scope>
    <source>
        <strain evidence="2">MED-G164</strain>
    </source>
</reference>
<comment type="caution">
    <text evidence="2">The sequence shown here is derived from an EMBL/GenBank/DDBJ whole genome shotgun (WGS) entry which is preliminary data.</text>
</comment>
<proteinExistence type="predicted"/>
<organism evidence="2 3">
    <name type="scientific">SAR86 cluster bacterium</name>
    <dbReference type="NCBI Taxonomy" id="2030880"/>
    <lineage>
        <taxon>Bacteria</taxon>
        <taxon>Pseudomonadati</taxon>
        <taxon>Pseudomonadota</taxon>
        <taxon>Gammaproteobacteria</taxon>
        <taxon>SAR86 cluster</taxon>
    </lineage>
</organism>
<evidence type="ECO:0008006" key="4">
    <source>
        <dbReference type="Google" id="ProtNLM"/>
    </source>
</evidence>
<gene>
    <name evidence="2" type="ORF">EVA97_00015</name>
</gene>
<feature type="transmembrane region" description="Helical" evidence="1">
    <location>
        <begin position="72"/>
        <end position="91"/>
    </location>
</feature>
<protein>
    <recommendedName>
        <fullName evidence="4">DUF4345 domain-containing protein</fullName>
    </recommendedName>
</protein>
<dbReference type="EMBL" id="SHBJ01000001">
    <property type="protein sequence ID" value="RZO29261.1"/>
    <property type="molecule type" value="Genomic_DNA"/>
</dbReference>
<keyword evidence="1" id="KW-0812">Transmembrane</keyword>
<evidence type="ECO:0000313" key="2">
    <source>
        <dbReference type="EMBL" id="RZO29261.1"/>
    </source>
</evidence>
<name>A0A520N700_9GAMM</name>
<feature type="transmembrane region" description="Helical" evidence="1">
    <location>
        <begin position="46"/>
        <end position="65"/>
    </location>
</feature>
<dbReference type="Proteomes" id="UP000315283">
    <property type="component" value="Unassembled WGS sequence"/>
</dbReference>
<sequence>MKIPNTLSILLGTVLILIAAQWIFTPQTAAESLSMTFLDGDGRNTQIRDFTALFLATSMMCFISFFTKQYQWIFCAGLVYLLAAIFNVLATNHDAPIAFTSLVSEIIFASMAFISAFLYKSNSYK</sequence>
<dbReference type="AlphaFoldDB" id="A0A520N700"/>
<evidence type="ECO:0000256" key="1">
    <source>
        <dbReference type="SAM" id="Phobius"/>
    </source>
</evidence>
<feature type="transmembrane region" description="Helical" evidence="1">
    <location>
        <begin position="97"/>
        <end position="119"/>
    </location>
</feature>
<keyword evidence="1" id="KW-1133">Transmembrane helix</keyword>
<keyword evidence="1" id="KW-0472">Membrane</keyword>